<gene>
    <name evidence="1" type="ORF">FSC09_15395</name>
</gene>
<name>A0A6C0Y7T2_9GAMM</name>
<organism evidence="1 2">
    <name type="scientific">Acinetobacter indicus</name>
    <dbReference type="NCBI Taxonomy" id="756892"/>
    <lineage>
        <taxon>Bacteria</taxon>
        <taxon>Pseudomonadati</taxon>
        <taxon>Pseudomonadota</taxon>
        <taxon>Gammaproteobacteria</taxon>
        <taxon>Moraxellales</taxon>
        <taxon>Moraxellaceae</taxon>
        <taxon>Acinetobacter</taxon>
    </lineage>
</organism>
<protein>
    <submittedName>
        <fullName evidence="1">Uncharacterized protein</fullName>
    </submittedName>
</protein>
<dbReference type="RefSeq" id="WP_163146435.1">
    <property type="nucleotide sequence ID" value="NZ_CP044456.1"/>
</dbReference>
<dbReference type="EMBL" id="CP044456">
    <property type="protein sequence ID" value="QIC71775.1"/>
    <property type="molecule type" value="Genomic_DNA"/>
</dbReference>
<keyword evidence="1" id="KW-0614">Plasmid</keyword>
<reference evidence="1 2" key="1">
    <citation type="submission" date="2019-09" db="EMBL/GenBank/DDBJ databases">
        <title>Non-baumannii Acinetobacter spp. carrying blaNDM-1 isolated in China.</title>
        <authorList>
            <person name="Cui C."/>
            <person name="Chen C."/>
            <person name="Sun J."/>
            <person name="Liu Y."/>
        </authorList>
    </citation>
    <scope>NUCLEOTIDE SEQUENCE [LARGE SCALE GENOMIC DNA]</scope>
    <source>
        <strain evidence="1 2">B18</strain>
        <plasmid evidence="2">pb18-1</plasmid>
    </source>
</reference>
<dbReference type="Proteomes" id="UP000503440">
    <property type="component" value="Plasmid pB18-1"/>
</dbReference>
<geneLocation type="plasmid" evidence="2">
    <name>pb18-1</name>
</geneLocation>
<sequence>MKSIYDVRLENLKHILNFIKRKDLSTIIDTEYNLLNQYLGANAKKKIGPKIAAKINTGLNLPENWMDTPHTLNQVKLALNSQLEIEDEIDSFNLLDILTIKAQKNSNLRIDFSVEYTLEDILKKYSKIRHAEYLLKTSKLFLIEGNSTKSFYRNGQLIGCSKISDIKPGADVLIILQNGDVAFSEFLYERFDYLNFMNGLKEREIFSKQEIQYIAPIDFVMMPN</sequence>
<evidence type="ECO:0000313" key="1">
    <source>
        <dbReference type="EMBL" id="QIC71775.1"/>
    </source>
</evidence>
<accession>A0A6C0Y7T2</accession>
<dbReference type="AlphaFoldDB" id="A0A6C0Y7T2"/>
<proteinExistence type="predicted"/>
<evidence type="ECO:0000313" key="2">
    <source>
        <dbReference type="Proteomes" id="UP000503440"/>
    </source>
</evidence>